<dbReference type="Pfam" id="PF13692">
    <property type="entry name" value="Glyco_trans_1_4"/>
    <property type="match status" value="1"/>
</dbReference>
<gene>
    <name evidence="4" type="ORF">THSYN_22625</name>
</gene>
<dbReference type="Gene3D" id="3.40.50.2000">
    <property type="entry name" value="Glycogen Phosphorylase B"/>
    <property type="match status" value="2"/>
</dbReference>
<proteinExistence type="predicted"/>
<dbReference type="GO" id="GO:0016757">
    <property type="term" value="F:glycosyltransferase activity"/>
    <property type="evidence" value="ECO:0007669"/>
    <property type="project" value="UniProtKB-KW"/>
</dbReference>
<keyword evidence="1" id="KW-0328">Glycosyltransferase</keyword>
<organism evidence="4 5">
    <name type="scientific">Candidatus Thiodictyon syntrophicum</name>
    <dbReference type="NCBI Taxonomy" id="1166950"/>
    <lineage>
        <taxon>Bacteria</taxon>
        <taxon>Pseudomonadati</taxon>
        <taxon>Pseudomonadota</taxon>
        <taxon>Gammaproteobacteria</taxon>
        <taxon>Chromatiales</taxon>
        <taxon>Chromatiaceae</taxon>
        <taxon>Thiodictyon</taxon>
    </lineage>
</organism>
<dbReference type="EMBL" id="CP020370">
    <property type="protein sequence ID" value="AUB83466.1"/>
    <property type="molecule type" value="Genomic_DNA"/>
</dbReference>
<feature type="domain" description="Glycosyltransferase subfamily 4-like N-terminal" evidence="3">
    <location>
        <begin position="14"/>
        <end position="184"/>
    </location>
</feature>
<keyword evidence="2" id="KW-0808">Transferase</keyword>
<dbReference type="InterPro" id="IPR028098">
    <property type="entry name" value="Glyco_trans_4-like_N"/>
</dbReference>
<accession>A0A2K8UD31</accession>
<name>A0A2K8UD31_9GAMM</name>
<dbReference type="AlphaFoldDB" id="A0A2K8UD31"/>
<evidence type="ECO:0000313" key="4">
    <source>
        <dbReference type="EMBL" id="AUB83466.1"/>
    </source>
</evidence>
<evidence type="ECO:0000256" key="1">
    <source>
        <dbReference type="ARBA" id="ARBA00022676"/>
    </source>
</evidence>
<dbReference type="RefSeq" id="WP_100921153.1">
    <property type="nucleotide sequence ID" value="NZ_CP020370.1"/>
</dbReference>
<reference evidence="4 5" key="1">
    <citation type="submission" date="2017-03" db="EMBL/GenBank/DDBJ databases">
        <title>Complete genome sequence of Candidatus 'Thiodictyon syntrophicum' sp. nov. strain Cad16T, a photolithoautotroph purple sulfur bacterium isolated from an alpine meromictic lake.</title>
        <authorList>
            <person name="Luedin S.M."/>
            <person name="Pothier J.F."/>
            <person name="Danza F."/>
            <person name="Storelli N."/>
            <person name="Wittwer M."/>
            <person name="Tonolla M."/>
        </authorList>
    </citation>
    <scope>NUCLEOTIDE SEQUENCE [LARGE SCALE GENOMIC DNA]</scope>
    <source>
        <strain evidence="4 5">Cad16T</strain>
    </source>
</reference>
<dbReference type="OrthoDB" id="6194329at2"/>
<dbReference type="CDD" id="cd03801">
    <property type="entry name" value="GT4_PimA-like"/>
    <property type="match status" value="1"/>
</dbReference>
<keyword evidence="5" id="KW-1185">Reference proteome</keyword>
<dbReference type="KEGG" id="tsy:THSYN_22625"/>
<dbReference type="SUPFAM" id="SSF53756">
    <property type="entry name" value="UDP-Glycosyltransferase/glycogen phosphorylase"/>
    <property type="match status" value="1"/>
</dbReference>
<dbReference type="Proteomes" id="UP000232638">
    <property type="component" value="Chromosome"/>
</dbReference>
<dbReference type="PANTHER" id="PTHR12526">
    <property type="entry name" value="GLYCOSYLTRANSFERASE"/>
    <property type="match status" value="1"/>
</dbReference>
<protein>
    <recommendedName>
        <fullName evidence="3">Glycosyltransferase subfamily 4-like N-terminal domain-containing protein</fullName>
    </recommendedName>
</protein>
<dbReference type="PANTHER" id="PTHR12526:SF510">
    <property type="entry name" value="D-INOSITOL 3-PHOSPHATE GLYCOSYLTRANSFERASE"/>
    <property type="match status" value="1"/>
</dbReference>
<evidence type="ECO:0000259" key="3">
    <source>
        <dbReference type="Pfam" id="PF13439"/>
    </source>
</evidence>
<evidence type="ECO:0000313" key="5">
    <source>
        <dbReference type="Proteomes" id="UP000232638"/>
    </source>
</evidence>
<dbReference type="Pfam" id="PF13439">
    <property type="entry name" value="Glyco_transf_4"/>
    <property type="match status" value="1"/>
</dbReference>
<sequence>MKIAFVSTMAGNPWGGSEVLWSEACRKVASRGHQVFVAYQQWPMLPAQVQALATDFGIDVFQIGQRHTLLQRIARVLLQQIRIKPRINREREWLRQARPDLLCISNGGTFQGAPWMETAITEGVPFVWIAQANTEILWASDREAEMWIALLRAARRCYFVSHGNLELLQKQLGYPLENAEVVSNHSAALWNADADWPSYDDGVWRLACVGRLHPPSKGQDLLIDVLRQPQWRDRPLLVSLYGAGPQERCLRRLVEANGLERRIRFCGHVKDIAQIWRDNHALIMPSRHEGLPLALVEALLCGRTAIVTDVAGNAEVLEHGITGFIAEAAAVRPLARAMEEAWNVRERWREMGQRASETIRKQVPEDPGGVLADKLLELATPR</sequence>
<evidence type="ECO:0000256" key="2">
    <source>
        <dbReference type="ARBA" id="ARBA00022679"/>
    </source>
</evidence>